<feature type="compositionally biased region" description="Low complexity" evidence="1">
    <location>
        <begin position="28"/>
        <end position="59"/>
    </location>
</feature>
<accession>A0A6N8EJM1</accession>
<evidence type="ECO:0000313" key="3">
    <source>
        <dbReference type="Proteomes" id="UP000434044"/>
    </source>
</evidence>
<protein>
    <submittedName>
        <fullName evidence="2">Uncharacterized protein</fullName>
    </submittedName>
</protein>
<keyword evidence="3" id="KW-1185">Reference proteome</keyword>
<evidence type="ECO:0000313" key="2">
    <source>
        <dbReference type="EMBL" id="MTW22707.1"/>
    </source>
</evidence>
<feature type="compositionally biased region" description="Low complexity" evidence="1">
    <location>
        <begin position="74"/>
        <end position="89"/>
    </location>
</feature>
<reference evidence="2 3" key="1">
    <citation type="submission" date="2019-11" db="EMBL/GenBank/DDBJ databases">
        <title>Whole-genome sequence of the anaerobic purple sulfur bacterium Allochromatium palmeri DSM 15591.</title>
        <authorList>
            <person name="Kyndt J.A."/>
            <person name="Meyer T.E."/>
        </authorList>
    </citation>
    <scope>NUCLEOTIDE SEQUENCE [LARGE SCALE GENOMIC DNA]</scope>
    <source>
        <strain evidence="2 3">DSM 15591</strain>
    </source>
</reference>
<feature type="compositionally biased region" description="Polar residues" evidence="1">
    <location>
        <begin position="1"/>
        <end position="11"/>
    </location>
</feature>
<dbReference type="EMBL" id="WNKT01000050">
    <property type="protein sequence ID" value="MTW22707.1"/>
    <property type="molecule type" value="Genomic_DNA"/>
</dbReference>
<dbReference type="RefSeq" id="WP_155451270.1">
    <property type="nucleotide sequence ID" value="NZ_WNKT01000050.1"/>
</dbReference>
<sequence>MSEIGLQSNLPPTGATKAYTPPRVGSESDSTTAASNVSSSTPGSGSTSMPPTTPVGSSGETVSISSGAYSLQQTNNTSTEAAGSTTGSGMNSQDAMALLQRVQSANPQSLFQAQAGIGAQQAGLLLA</sequence>
<feature type="compositionally biased region" description="Polar residues" evidence="1">
    <location>
        <begin position="60"/>
        <end position="73"/>
    </location>
</feature>
<proteinExistence type="predicted"/>
<comment type="caution">
    <text evidence="2">The sequence shown here is derived from an EMBL/GenBank/DDBJ whole genome shotgun (WGS) entry which is preliminary data.</text>
</comment>
<name>A0A6N8EJM1_9GAMM</name>
<gene>
    <name evidence="2" type="ORF">GJ668_16705</name>
</gene>
<dbReference type="AlphaFoldDB" id="A0A6N8EJM1"/>
<dbReference type="Proteomes" id="UP000434044">
    <property type="component" value="Unassembled WGS sequence"/>
</dbReference>
<organism evidence="2 3">
    <name type="scientific">Allochromatium palmeri</name>
    <dbReference type="NCBI Taxonomy" id="231048"/>
    <lineage>
        <taxon>Bacteria</taxon>
        <taxon>Pseudomonadati</taxon>
        <taxon>Pseudomonadota</taxon>
        <taxon>Gammaproteobacteria</taxon>
        <taxon>Chromatiales</taxon>
        <taxon>Chromatiaceae</taxon>
        <taxon>Allochromatium</taxon>
    </lineage>
</organism>
<feature type="region of interest" description="Disordered" evidence="1">
    <location>
        <begin position="1"/>
        <end position="95"/>
    </location>
</feature>
<evidence type="ECO:0000256" key="1">
    <source>
        <dbReference type="SAM" id="MobiDB-lite"/>
    </source>
</evidence>